<keyword evidence="4 7" id="KW-0812">Transmembrane</keyword>
<comment type="caution">
    <text evidence="8">The sequence shown here is derived from an EMBL/GenBank/DDBJ whole genome shotgun (WGS) entry which is preliminary data.</text>
</comment>
<reference evidence="9" key="1">
    <citation type="journal article" date="2019" name="Int. J. Syst. Evol. Microbiol.">
        <title>The Global Catalogue of Microorganisms (GCM) 10K type strain sequencing project: providing services to taxonomists for standard genome sequencing and annotation.</title>
        <authorList>
            <consortium name="The Broad Institute Genomics Platform"/>
            <consortium name="The Broad Institute Genome Sequencing Center for Infectious Disease"/>
            <person name="Wu L."/>
            <person name="Ma J."/>
        </authorList>
    </citation>
    <scope>NUCLEOTIDE SEQUENCE [LARGE SCALE GENOMIC DNA]</scope>
    <source>
        <strain evidence="9">CCUG 56401</strain>
    </source>
</reference>
<comment type="subcellular location">
    <subcellularLocation>
        <location evidence="1">Membrane</location>
        <topology evidence="1">Multi-pass membrane protein</topology>
    </subcellularLocation>
</comment>
<organism evidence="8 9">
    <name type="scientific">Saccharopolyspora rosea</name>
    <dbReference type="NCBI Taxonomy" id="524884"/>
    <lineage>
        <taxon>Bacteria</taxon>
        <taxon>Bacillati</taxon>
        <taxon>Actinomycetota</taxon>
        <taxon>Actinomycetes</taxon>
        <taxon>Pseudonocardiales</taxon>
        <taxon>Pseudonocardiaceae</taxon>
        <taxon>Saccharopolyspora</taxon>
    </lineage>
</organism>
<evidence type="ECO:0000256" key="3">
    <source>
        <dbReference type="ARBA" id="ARBA00022448"/>
    </source>
</evidence>
<dbReference type="RefSeq" id="WP_263248883.1">
    <property type="nucleotide sequence ID" value="NZ_BAABLT010000004.1"/>
</dbReference>
<dbReference type="EMBL" id="JBHTIW010000011">
    <property type="protein sequence ID" value="MFD0921250.1"/>
    <property type="molecule type" value="Genomic_DNA"/>
</dbReference>
<feature type="transmembrane region" description="Helical" evidence="7">
    <location>
        <begin position="227"/>
        <end position="248"/>
    </location>
</feature>
<dbReference type="InterPro" id="IPR006043">
    <property type="entry name" value="NCS2"/>
</dbReference>
<evidence type="ECO:0000313" key="8">
    <source>
        <dbReference type="EMBL" id="MFD0921250.1"/>
    </source>
</evidence>
<evidence type="ECO:0000256" key="6">
    <source>
        <dbReference type="ARBA" id="ARBA00023136"/>
    </source>
</evidence>
<keyword evidence="9" id="KW-1185">Reference proteome</keyword>
<comment type="similarity">
    <text evidence="2">Belongs to the nucleobase:cation symporter-2 (NCS2) (TC 2.A.40) family.</text>
</comment>
<feature type="transmembrane region" description="Helical" evidence="7">
    <location>
        <begin position="306"/>
        <end position="325"/>
    </location>
</feature>
<protein>
    <submittedName>
        <fullName evidence="8">Uracil-xanthine permease family protein</fullName>
    </submittedName>
</protein>
<feature type="transmembrane region" description="Helical" evidence="7">
    <location>
        <begin position="46"/>
        <end position="73"/>
    </location>
</feature>
<evidence type="ECO:0000256" key="4">
    <source>
        <dbReference type="ARBA" id="ARBA00022692"/>
    </source>
</evidence>
<keyword evidence="3" id="KW-0813">Transport</keyword>
<dbReference type="PANTHER" id="PTHR42810">
    <property type="entry name" value="PURINE PERMEASE C1399.01C-RELATED"/>
    <property type="match status" value="1"/>
</dbReference>
<feature type="transmembrane region" description="Helical" evidence="7">
    <location>
        <begin position="337"/>
        <end position="360"/>
    </location>
</feature>
<name>A0ABW3FSX5_9PSEU</name>
<proteinExistence type="inferred from homology"/>
<evidence type="ECO:0000256" key="5">
    <source>
        <dbReference type="ARBA" id="ARBA00022989"/>
    </source>
</evidence>
<evidence type="ECO:0000313" key="9">
    <source>
        <dbReference type="Proteomes" id="UP001597018"/>
    </source>
</evidence>
<feature type="transmembrane region" description="Helical" evidence="7">
    <location>
        <begin position="131"/>
        <end position="153"/>
    </location>
</feature>
<dbReference type="Pfam" id="PF00860">
    <property type="entry name" value="Xan_ur_permease"/>
    <property type="match status" value="1"/>
</dbReference>
<feature type="transmembrane region" description="Helical" evidence="7">
    <location>
        <begin position="80"/>
        <end position="99"/>
    </location>
</feature>
<keyword evidence="6 7" id="KW-0472">Membrane</keyword>
<accession>A0ABW3FSX5</accession>
<gene>
    <name evidence="8" type="ORF">ACFQ16_15995</name>
</gene>
<evidence type="ECO:0000256" key="7">
    <source>
        <dbReference type="SAM" id="Phobius"/>
    </source>
</evidence>
<evidence type="ECO:0000256" key="2">
    <source>
        <dbReference type="ARBA" id="ARBA00008821"/>
    </source>
</evidence>
<evidence type="ECO:0000256" key="1">
    <source>
        <dbReference type="ARBA" id="ARBA00004141"/>
    </source>
</evidence>
<feature type="transmembrane region" description="Helical" evidence="7">
    <location>
        <begin position="188"/>
        <end position="207"/>
    </location>
</feature>
<feature type="transmembrane region" description="Helical" evidence="7">
    <location>
        <begin position="395"/>
        <end position="412"/>
    </location>
</feature>
<feature type="transmembrane region" description="Helical" evidence="7">
    <location>
        <begin position="105"/>
        <end position="124"/>
    </location>
</feature>
<dbReference type="PANTHER" id="PTHR42810:SF4">
    <property type="entry name" value="URIC ACID TRANSPORTER UACT"/>
    <property type="match status" value="1"/>
</dbReference>
<sequence>MASWTVHGDGRSPGGGAIVASEERLSWPLTIGFGVQHLLAMFGTTVLVPLLTGFPATTTLLLSGVGTLLFLLLTRNRVPSYLGASVSFVVPLGVAAHKAGAGPAALLGGIMVVGLVVVSVGVAVKALGVRLLEAAMPPVVTGAIVLMIGLSLAPQSVSSFDAQPVPAAVTLGTVVLLTVVSRGMPARLAVLVGVLVGWGCAAVSGQLDPTRVAALRDAPWLGLPELVAPQVHLSVMPYVLPLAIVLVAEQVGHVKAVAAMSGRNLDPHVGDALIGGGLATAMSGSAGGAALSSNAANIGAMAATRVYSTAACAVAALAAVVLSFSPKLTALINTVPLGVLGGATLVLFGLLALVGVRIWLGSGVDFADPVNLAVLGTAIIAGVGDLTLSVGDLRVTGVVWGSVGIVLLYPMLRRLADVRSRRQGWQRGQW</sequence>
<feature type="transmembrane region" description="Helical" evidence="7">
    <location>
        <begin position="165"/>
        <end position="181"/>
    </location>
</feature>
<keyword evidence="5 7" id="KW-1133">Transmembrane helix</keyword>
<dbReference type="Proteomes" id="UP001597018">
    <property type="component" value="Unassembled WGS sequence"/>
</dbReference>